<protein>
    <recommendedName>
        <fullName evidence="5">Acyl-peptide hydrolase</fullName>
    </recommendedName>
    <alternativeName>
        <fullName evidence="4">Acylaminoacyl-peptidase</fullName>
    </alternativeName>
</protein>
<keyword evidence="3" id="KW-0007">Acetylation</keyword>
<proteinExistence type="predicted"/>
<keyword evidence="10" id="KW-1185">Reference proteome</keyword>
<dbReference type="InterPro" id="IPR011042">
    <property type="entry name" value="6-blade_b-propeller_TolB-like"/>
</dbReference>
<dbReference type="Pfam" id="PF07676">
    <property type="entry name" value="PD40"/>
    <property type="match status" value="3"/>
</dbReference>
<comment type="caution">
    <text evidence="9">The sequence shown here is derived from an EMBL/GenBank/DDBJ whole genome shotgun (WGS) entry which is preliminary data.</text>
</comment>
<dbReference type="InterPro" id="IPR002471">
    <property type="entry name" value="Pept_S9_AS"/>
</dbReference>
<evidence type="ECO:0000256" key="5">
    <source>
        <dbReference type="ARBA" id="ARBA00032596"/>
    </source>
</evidence>
<dbReference type="InterPro" id="IPR029058">
    <property type="entry name" value="AB_hydrolase_fold"/>
</dbReference>
<dbReference type="InterPro" id="IPR001375">
    <property type="entry name" value="Peptidase_S9_cat"/>
</dbReference>
<dbReference type="PANTHER" id="PTHR42776">
    <property type="entry name" value="SERINE PEPTIDASE S9 FAMILY MEMBER"/>
    <property type="match status" value="1"/>
</dbReference>
<gene>
    <name evidence="9" type="ORF">BXY39_3170</name>
</gene>
<name>A0A3M0BZA2_9PROT</name>
<dbReference type="OrthoDB" id="9812921at2"/>
<sequence>MRKIIRSAAFAAAFLAAGASPAAADDMSDGLFDYMDVFDLEIATAPDVAPSGDWLVYERRGMHILKDRQRANLWRIDLDGGDHEPLLSGDANYRSPRFSPDGTRLAYLSDVEGKTQIYVRWLDSGRTARLTDVHKTPGNIVWSPDGDSIAFTMLVEEKQTPLFTPPAAPKGARWAGQPRLVDRVAYRADGVGFLPRGHIHVFVVPAIGGTPRQVTDGAFNHGGRVAWTKDGGSLIVSSNRNPDWERDTRERDLYRVSLADGTVARLTDRDGPDATPVVSPDGKWLAYTGFTDNGLSHQNADLYVMDLASGDSRLLTQGLDRGVADPQWADDGRGLYFAYTSEGLRTVGYVTLDGERRVVSSALGGTSLGRPYVSGGYSAAGKGRVVITLSRTDRPADLALVDRRGRLSPLTDLNGDALDHKTMAPVERMELPSSFDGRKIEAWLALPPGQPAEGLPLILEIHGGPHSAYGPAFSPEVQLYAAKGYAVLYVNPRGSTSYGAEFANLIHQNYPSEDYNDLMDAVDAVIARGVADPDRLFVTGGSGGGVLSAWIIGKTDRFKAAVVAKPVINWASFALTADGYAFFTKYWFRDMPWEDPMHYWQRSPLSLVGNVSTPTMLLTGARDLRTPMSETEQYYQALQLREVETVMVQVPEAFHGIAARPSNLIQKVGHVLAWFDKYNVDDSAREGAR</sequence>
<evidence type="ECO:0000256" key="3">
    <source>
        <dbReference type="ARBA" id="ARBA00022990"/>
    </source>
</evidence>
<evidence type="ECO:0000259" key="8">
    <source>
        <dbReference type="Pfam" id="PF00326"/>
    </source>
</evidence>
<dbReference type="Gene3D" id="3.40.50.1820">
    <property type="entry name" value="alpha/beta hydrolase"/>
    <property type="match status" value="1"/>
</dbReference>
<feature type="signal peptide" evidence="7">
    <location>
        <begin position="1"/>
        <end position="24"/>
    </location>
</feature>
<dbReference type="EMBL" id="REFR01000014">
    <property type="protein sequence ID" value="RMB02818.1"/>
    <property type="molecule type" value="Genomic_DNA"/>
</dbReference>
<dbReference type="Pfam" id="PF00326">
    <property type="entry name" value="Peptidase_S9"/>
    <property type="match status" value="1"/>
</dbReference>
<keyword evidence="7" id="KW-0732">Signal</keyword>
<feature type="chain" id="PRO_5018263723" description="Acyl-peptide hydrolase" evidence="7">
    <location>
        <begin position="25"/>
        <end position="689"/>
    </location>
</feature>
<accession>A0A3M0BZA2</accession>
<dbReference type="PANTHER" id="PTHR42776:SF27">
    <property type="entry name" value="DIPEPTIDYL PEPTIDASE FAMILY MEMBER 6"/>
    <property type="match status" value="1"/>
</dbReference>
<reference evidence="9 10" key="1">
    <citation type="submission" date="2018-10" db="EMBL/GenBank/DDBJ databases">
        <title>Genomic Encyclopedia of Archaeal and Bacterial Type Strains, Phase II (KMG-II): from individual species to whole genera.</title>
        <authorList>
            <person name="Goeker M."/>
        </authorList>
    </citation>
    <scope>NUCLEOTIDE SEQUENCE [LARGE SCALE GENOMIC DNA]</scope>
    <source>
        <strain evidence="9 10">DSM 25217</strain>
    </source>
</reference>
<dbReference type="SUPFAM" id="SSF53474">
    <property type="entry name" value="alpha/beta-Hydrolases"/>
    <property type="match status" value="1"/>
</dbReference>
<keyword evidence="9" id="KW-0031">Aminopeptidase</keyword>
<dbReference type="Proteomes" id="UP000271227">
    <property type="component" value="Unassembled WGS sequence"/>
</dbReference>
<organism evidence="9 10">
    <name type="scientific">Eilatimonas milleporae</name>
    <dbReference type="NCBI Taxonomy" id="911205"/>
    <lineage>
        <taxon>Bacteria</taxon>
        <taxon>Pseudomonadati</taxon>
        <taxon>Pseudomonadota</taxon>
        <taxon>Alphaproteobacteria</taxon>
        <taxon>Kordiimonadales</taxon>
        <taxon>Kordiimonadaceae</taxon>
        <taxon>Eilatimonas</taxon>
    </lineage>
</organism>
<dbReference type="RefSeq" id="WP_121939812.1">
    <property type="nucleotide sequence ID" value="NZ_REFR01000014.1"/>
</dbReference>
<evidence type="ECO:0000256" key="4">
    <source>
        <dbReference type="ARBA" id="ARBA00032284"/>
    </source>
</evidence>
<dbReference type="GO" id="GO:0004252">
    <property type="term" value="F:serine-type endopeptidase activity"/>
    <property type="evidence" value="ECO:0007669"/>
    <property type="project" value="InterPro"/>
</dbReference>
<dbReference type="GO" id="GO:0006508">
    <property type="term" value="P:proteolysis"/>
    <property type="evidence" value="ECO:0007669"/>
    <property type="project" value="InterPro"/>
</dbReference>
<keyword evidence="2" id="KW-0720">Serine protease</keyword>
<dbReference type="AlphaFoldDB" id="A0A3M0BZA2"/>
<evidence type="ECO:0000256" key="1">
    <source>
        <dbReference type="ARBA" id="ARBA00022801"/>
    </source>
</evidence>
<dbReference type="Gene3D" id="2.120.10.60">
    <property type="entry name" value="Tricorn protease N-terminal domain"/>
    <property type="match status" value="1"/>
</dbReference>
<dbReference type="GO" id="GO:0004177">
    <property type="term" value="F:aminopeptidase activity"/>
    <property type="evidence" value="ECO:0007669"/>
    <property type="project" value="UniProtKB-KW"/>
</dbReference>
<keyword evidence="9" id="KW-0645">Protease</keyword>
<evidence type="ECO:0000313" key="9">
    <source>
        <dbReference type="EMBL" id="RMB02818.1"/>
    </source>
</evidence>
<evidence type="ECO:0000256" key="7">
    <source>
        <dbReference type="SAM" id="SignalP"/>
    </source>
</evidence>
<feature type="domain" description="Peptidase S9 prolyl oligopeptidase catalytic" evidence="8">
    <location>
        <begin position="472"/>
        <end position="678"/>
    </location>
</feature>
<evidence type="ECO:0000256" key="2">
    <source>
        <dbReference type="ARBA" id="ARBA00022825"/>
    </source>
</evidence>
<dbReference type="PROSITE" id="PS00708">
    <property type="entry name" value="PRO_ENDOPEP_SER"/>
    <property type="match status" value="1"/>
</dbReference>
<keyword evidence="1" id="KW-0378">Hydrolase</keyword>
<evidence type="ECO:0000256" key="6">
    <source>
        <dbReference type="ARBA" id="ARBA00045885"/>
    </source>
</evidence>
<comment type="function">
    <text evidence="6">This enzyme catalyzes the hydrolysis of the N-terminal peptide bond of an N-acetylated peptide to generate an N-acetylated amino acid and a peptide with a free N-terminus. It preferentially cleaves off Ac-Ala, Ac-Met and Ac-Ser. Also, involved in the degradation of oxidized and glycated proteins.</text>
</comment>
<evidence type="ECO:0000313" key="10">
    <source>
        <dbReference type="Proteomes" id="UP000271227"/>
    </source>
</evidence>
<dbReference type="Gene3D" id="2.120.10.30">
    <property type="entry name" value="TolB, C-terminal domain"/>
    <property type="match status" value="2"/>
</dbReference>
<dbReference type="SUPFAM" id="SSF82171">
    <property type="entry name" value="DPP6 N-terminal domain-like"/>
    <property type="match status" value="1"/>
</dbReference>
<dbReference type="InParanoid" id="A0A3M0BZA2"/>
<dbReference type="InterPro" id="IPR011659">
    <property type="entry name" value="WD40"/>
</dbReference>